<sequence length="799" mass="92256">MAEIQKNNKNLLIISLHADPAMPPGVSEWGGTHTYMRELLTELYEEKYNIILLTRKVYEKQDNIENVSSSCKIVRLTLGEFDNFDKRKLFELHDLTLQKSVLALKKLNFKPDIIHSVYWNSGHLAWKLSEMWGIPYVHSVISNGRGRNAHGAKGTAPKRIETEEQVFKKASFILCVAESEKNELCQLYGIQPGKIVVAGQYVHPAFLYASHNSYGFPRKSGIHYKIEPVYLPPLKPAKSKISDWWNSKVFVYTGRLSLDKGLFYIIQAWYLLYRKYGELCPALWIIGGNTYDIENIRSLLGISEDILCETENAGKLVWWGYLDENGISTLYTRALTLITHSLYEPGGRVAVEAMCEGIPVMATPNGFALDYIQDWKNGFLVPYGDIKTLAVRMEHFIKQPYLSDIMGKQAKKISHVILRNWDFTGSHLAVYHAALLHQKDIFKKRYSCTFEERMQRKLCLYPYNQMLIDKTDILQIAEESQIDHVLSIDKLEFPDSSSEIWEIRTKTSEYYVKIPYDRINLFALWSRHKEQPLVIPASKRYDAEIGALGFHEITPIIGKKDSLYALIRKKYTSVKLPPNQMIDKAIASILEFYKKNNATSLYRIEIYVKSAIDEQNAYTVIDQQYKQLSAKQFSWQNYFRDYSLRTELLRWKAYYQELAEDIRKSIAPIFEPSYSTIWGIASEENGLHFVMNHGGYDIKNLVFNPDVILLDNEKLHPGWPGIDFADILITYVRFLEATETFELWDSLLQKIPSDIISTNLLAGWIILGTYKEVISAAACLKPISESLHERIKIMLHFIK</sequence>
<dbReference type="PANTHER" id="PTHR45947">
    <property type="entry name" value="SULFOQUINOVOSYL TRANSFERASE SQD2"/>
    <property type="match status" value="1"/>
</dbReference>
<reference evidence="3" key="1">
    <citation type="submission" date="2019-11" db="EMBL/GenBank/DDBJ databases">
        <authorList>
            <person name="Feng L."/>
        </authorList>
    </citation>
    <scope>NUCLEOTIDE SEQUENCE</scope>
    <source>
        <strain evidence="3">CnexileLFYP112</strain>
    </source>
</reference>
<protein>
    <submittedName>
        <fullName evidence="3">D-inositol 3-phosphate glycosyltransferase</fullName>
        <ecNumber evidence="3">2.4.1.250</ecNumber>
    </submittedName>
</protein>
<dbReference type="Pfam" id="PF13439">
    <property type="entry name" value="Glyco_transf_4"/>
    <property type="match status" value="1"/>
</dbReference>
<keyword evidence="3" id="KW-0328">Glycosyltransferase</keyword>
<dbReference type="SUPFAM" id="SSF53756">
    <property type="entry name" value="UDP-Glycosyltransferase/glycogen phosphorylase"/>
    <property type="match status" value="1"/>
</dbReference>
<feature type="domain" description="Glycosyltransferase subfamily 4-like N-terminal" evidence="2">
    <location>
        <begin position="29"/>
        <end position="197"/>
    </location>
</feature>
<name>A0A6N2VWH7_9FIRM</name>
<dbReference type="InterPro" id="IPR001296">
    <property type="entry name" value="Glyco_trans_1"/>
</dbReference>
<dbReference type="Gene3D" id="3.40.50.2000">
    <property type="entry name" value="Glycogen Phosphorylase B"/>
    <property type="match status" value="2"/>
</dbReference>
<dbReference type="InterPro" id="IPR050194">
    <property type="entry name" value="Glycosyltransferase_grp1"/>
</dbReference>
<evidence type="ECO:0000259" key="2">
    <source>
        <dbReference type="Pfam" id="PF13439"/>
    </source>
</evidence>
<dbReference type="AlphaFoldDB" id="A0A6N2VWH7"/>
<accession>A0A6N2VWH7</accession>
<dbReference type="EMBL" id="CACRTG010000041">
    <property type="protein sequence ID" value="VYT34789.1"/>
    <property type="molecule type" value="Genomic_DNA"/>
</dbReference>
<dbReference type="GO" id="GO:0102710">
    <property type="term" value="F:D-inositol-3-phosphate glycosyltransferase activity"/>
    <property type="evidence" value="ECO:0007669"/>
    <property type="project" value="UniProtKB-EC"/>
</dbReference>
<gene>
    <name evidence="3" type="primary">mshA</name>
    <name evidence="3" type="ORF">CNLFYP112_02983</name>
</gene>
<dbReference type="Pfam" id="PF00534">
    <property type="entry name" value="Glycos_transf_1"/>
    <property type="match status" value="1"/>
</dbReference>
<proteinExistence type="predicted"/>
<feature type="domain" description="Glycosyl transferase family 1" evidence="1">
    <location>
        <begin position="246"/>
        <end position="412"/>
    </location>
</feature>
<dbReference type="PANTHER" id="PTHR45947:SF3">
    <property type="entry name" value="SULFOQUINOVOSYL TRANSFERASE SQD2"/>
    <property type="match status" value="1"/>
</dbReference>
<evidence type="ECO:0000259" key="1">
    <source>
        <dbReference type="Pfam" id="PF00534"/>
    </source>
</evidence>
<organism evidence="3">
    <name type="scientific">[Clostridium] nexile</name>
    <dbReference type="NCBI Taxonomy" id="29361"/>
    <lineage>
        <taxon>Bacteria</taxon>
        <taxon>Bacillati</taxon>
        <taxon>Bacillota</taxon>
        <taxon>Clostridia</taxon>
        <taxon>Lachnospirales</taxon>
        <taxon>Lachnospiraceae</taxon>
        <taxon>Tyzzerella</taxon>
    </lineage>
</organism>
<evidence type="ECO:0000313" key="3">
    <source>
        <dbReference type="EMBL" id="VYT34789.1"/>
    </source>
</evidence>
<dbReference type="EC" id="2.4.1.250" evidence="3"/>
<dbReference type="InterPro" id="IPR028098">
    <property type="entry name" value="Glyco_trans_4-like_N"/>
</dbReference>
<keyword evidence="3" id="KW-0808">Transferase</keyword>